<comment type="caution">
    <text evidence="5">The sequence shown here is derived from an EMBL/GenBank/DDBJ whole genome shotgun (WGS) entry which is preliminary data.</text>
</comment>
<dbReference type="Pfam" id="PF00261">
    <property type="entry name" value="Tropomyosin"/>
    <property type="match status" value="1"/>
</dbReference>
<dbReference type="Proteomes" id="UP000318571">
    <property type="component" value="Chromosome 4"/>
</dbReference>
<dbReference type="STRING" id="6832.A0A553NQM1"/>
<keyword evidence="3 4" id="KW-0175">Coiled coil</keyword>
<evidence type="ECO:0000256" key="3">
    <source>
        <dbReference type="ARBA" id="ARBA00023054"/>
    </source>
</evidence>
<dbReference type="FunFam" id="1.20.5.340:FF:000001">
    <property type="entry name" value="Tropomyosin alpha-1 chain isoform 2"/>
    <property type="match status" value="1"/>
</dbReference>
<proteinExistence type="inferred from homology"/>
<dbReference type="InterPro" id="IPR000533">
    <property type="entry name" value="Tropomyosin"/>
</dbReference>
<evidence type="ECO:0000256" key="1">
    <source>
        <dbReference type="ARBA" id="ARBA00009036"/>
    </source>
</evidence>
<keyword evidence="6" id="KW-1185">Reference proteome</keyword>
<comment type="similarity">
    <text evidence="1">Belongs to the tropomyosin family.</text>
</comment>
<dbReference type="AlphaFoldDB" id="A0A553NQM1"/>
<dbReference type="PRINTS" id="PR00194">
    <property type="entry name" value="TROPOMYOSIN"/>
</dbReference>
<dbReference type="OrthoDB" id="128924at2759"/>
<feature type="coiled-coil region" evidence="4">
    <location>
        <begin position="113"/>
        <end position="273"/>
    </location>
</feature>
<evidence type="ECO:0008006" key="7">
    <source>
        <dbReference type="Google" id="ProtNLM"/>
    </source>
</evidence>
<evidence type="ECO:0000313" key="5">
    <source>
        <dbReference type="EMBL" id="TRY67743.1"/>
    </source>
</evidence>
<dbReference type="SUPFAM" id="SSF57997">
    <property type="entry name" value="Tropomyosin"/>
    <property type="match status" value="1"/>
</dbReference>
<evidence type="ECO:0000313" key="6">
    <source>
        <dbReference type="Proteomes" id="UP000318571"/>
    </source>
</evidence>
<feature type="coiled-coil region" evidence="4">
    <location>
        <begin position="1"/>
        <end position="35"/>
    </location>
</feature>
<protein>
    <recommendedName>
        <fullName evidence="7">Tropomyosin</fullName>
    </recommendedName>
</protein>
<dbReference type="OMA" id="NTCKLAD"/>
<evidence type="ECO:0000256" key="4">
    <source>
        <dbReference type="SAM" id="Coils"/>
    </source>
</evidence>
<comment type="subunit">
    <text evidence="2">Homodimer.</text>
</comment>
<sequence length="285" mass="33182">MDAIKKKMQSLRTETDQLLTQIKDLEEETKASEATAVQCEVDTRDITKKSSHMESQYDTAFEQLIATEHKLEEKEKLLAVTDQDISSLCRRLTLLESEDWTAEDRLGKMTIDLANTCKLADDIQRRARQLESKCMNNEVNMEDLEKILAEARLMFSDSDKKLDESTRRLGMMEEELKRAEERANMAENRVKEIENELRAVGESMKALEVREEKALEREEKFKDQIRTLTGRLKGSESRTEYGEKHITKLNHRIDSIEDDIVREKLKIQRVSDELNGTLDDIFTKY</sequence>
<accession>A0A553NQM1</accession>
<reference evidence="5 6" key="1">
    <citation type="journal article" date="2018" name="Nat. Ecol. Evol.">
        <title>Genomic signatures of mitonuclear coevolution across populations of Tigriopus californicus.</title>
        <authorList>
            <person name="Barreto F.S."/>
            <person name="Watson E.T."/>
            <person name="Lima T.G."/>
            <person name="Willett C.S."/>
            <person name="Edmands S."/>
            <person name="Li W."/>
            <person name="Burton R.S."/>
        </authorList>
    </citation>
    <scope>NUCLEOTIDE SEQUENCE [LARGE SCALE GENOMIC DNA]</scope>
    <source>
        <strain evidence="5 6">San Diego</strain>
    </source>
</reference>
<organism evidence="5 6">
    <name type="scientific">Tigriopus californicus</name>
    <name type="common">Marine copepod</name>
    <dbReference type="NCBI Taxonomy" id="6832"/>
    <lineage>
        <taxon>Eukaryota</taxon>
        <taxon>Metazoa</taxon>
        <taxon>Ecdysozoa</taxon>
        <taxon>Arthropoda</taxon>
        <taxon>Crustacea</taxon>
        <taxon>Multicrustacea</taxon>
        <taxon>Hexanauplia</taxon>
        <taxon>Copepoda</taxon>
        <taxon>Harpacticoida</taxon>
        <taxon>Harpacticidae</taxon>
        <taxon>Tigriopus</taxon>
    </lineage>
</organism>
<dbReference type="EMBL" id="VCGU01000011">
    <property type="protein sequence ID" value="TRY67743.1"/>
    <property type="molecule type" value="Genomic_DNA"/>
</dbReference>
<dbReference type="PANTHER" id="PTHR19269">
    <property type="entry name" value="TROPOMYOSIN"/>
    <property type="match status" value="1"/>
</dbReference>
<gene>
    <name evidence="5" type="ORF">TCAL_06423</name>
</gene>
<evidence type="ECO:0000256" key="2">
    <source>
        <dbReference type="ARBA" id="ARBA00011738"/>
    </source>
</evidence>
<name>A0A553NQM1_TIGCA</name>
<dbReference type="Gene3D" id="1.20.5.340">
    <property type="match status" value="1"/>
</dbReference>
<dbReference type="Gene3D" id="1.20.5.170">
    <property type="match status" value="1"/>
</dbReference>